<feature type="compositionally biased region" description="Low complexity" evidence="1">
    <location>
        <begin position="186"/>
        <end position="199"/>
    </location>
</feature>
<gene>
    <name evidence="2" type="ORF">M9Y10_026181</name>
</gene>
<evidence type="ECO:0000313" key="3">
    <source>
        <dbReference type="Proteomes" id="UP001470230"/>
    </source>
</evidence>
<reference evidence="2 3" key="1">
    <citation type="submission" date="2024-04" db="EMBL/GenBank/DDBJ databases">
        <title>Tritrichomonas musculus Genome.</title>
        <authorList>
            <person name="Alves-Ferreira E."/>
            <person name="Grigg M."/>
            <person name="Lorenzi H."/>
            <person name="Galac M."/>
        </authorList>
    </citation>
    <scope>NUCLEOTIDE SEQUENCE [LARGE SCALE GENOMIC DNA]</scope>
    <source>
        <strain evidence="2 3">EAF2021</strain>
    </source>
</reference>
<feature type="region of interest" description="Disordered" evidence="1">
    <location>
        <begin position="37"/>
        <end position="199"/>
    </location>
</feature>
<comment type="caution">
    <text evidence="2">The sequence shown here is derived from an EMBL/GenBank/DDBJ whole genome shotgun (WGS) entry which is preliminary data.</text>
</comment>
<proteinExistence type="predicted"/>
<dbReference type="EMBL" id="JAPFFF010000039">
    <property type="protein sequence ID" value="KAK8841971.1"/>
    <property type="molecule type" value="Genomic_DNA"/>
</dbReference>
<dbReference type="Proteomes" id="UP001470230">
    <property type="component" value="Unassembled WGS sequence"/>
</dbReference>
<feature type="compositionally biased region" description="Low complexity" evidence="1">
    <location>
        <begin position="94"/>
        <end position="104"/>
    </location>
</feature>
<protein>
    <submittedName>
        <fullName evidence="2">Uncharacterized protein</fullName>
    </submittedName>
</protein>
<name>A0ABR2H7Y3_9EUKA</name>
<accession>A0ABR2H7Y3</accession>
<feature type="compositionally biased region" description="Low complexity" evidence="1">
    <location>
        <begin position="43"/>
        <end position="65"/>
    </location>
</feature>
<feature type="compositionally biased region" description="Polar residues" evidence="1">
    <location>
        <begin position="232"/>
        <end position="258"/>
    </location>
</feature>
<organism evidence="2 3">
    <name type="scientific">Tritrichomonas musculus</name>
    <dbReference type="NCBI Taxonomy" id="1915356"/>
    <lineage>
        <taxon>Eukaryota</taxon>
        <taxon>Metamonada</taxon>
        <taxon>Parabasalia</taxon>
        <taxon>Tritrichomonadida</taxon>
        <taxon>Tritrichomonadidae</taxon>
        <taxon>Tritrichomonas</taxon>
    </lineage>
</organism>
<evidence type="ECO:0000256" key="1">
    <source>
        <dbReference type="SAM" id="MobiDB-lite"/>
    </source>
</evidence>
<keyword evidence="3" id="KW-1185">Reference proteome</keyword>
<feature type="region of interest" description="Disordered" evidence="1">
    <location>
        <begin position="431"/>
        <end position="483"/>
    </location>
</feature>
<feature type="compositionally biased region" description="Polar residues" evidence="1">
    <location>
        <begin position="431"/>
        <end position="456"/>
    </location>
</feature>
<feature type="region of interest" description="Disordered" evidence="1">
    <location>
        <begin position="230"/>
        <end position="261"/>
    </location>
</feature>
<evidence type="ECO:0000313" key="2">
    <source>
        <dbReference type="EMBL" id="KAK8841971.1"/>
    </source>
</evidence>
<feature type="compositionally biased region" description="Basic and acidic residues" evidence="1">
    <location>
        <begin position="67"/>
        <end position="78"/>
    </location>
</feature>
<sequence>MFGFNYSQYSCEGCGNNYQYNISRQNRLRQDNFQPIQTDQEQKNSSNRKSNKSNQNQPKNDQKQNNYHHDFTPGEYSKKPFVNYYRNDLLPSSNDNNQENLYNNQKAPDYSRDSLALSDESSQQTTEKQKESIKNYSHNQSREHTNDQYQQTNTHSPFISTESNQNVATQLQTNPYKIKDNDKENYYQPENTNNQYQTNQNQTNEYIQHKYTPGEYSKKPFVNYYQNDLLVPSSNSNKQGNSNYNQQAPEYSPNIGSISNEYPQQQNSYQYQQNKNQFQQKENIRRQNINQYPNNQQYQESENQYNQYQQKTIVKANPNNQHEYIPGEYSKRPFVNYYRNDLLPPSSNNVGNENSNYNQQIPEHSPDSMAILDEPPQQQYLYHYQQNRNQYQQKTQVISSSNNNNYVTGEYSKKTFVKYYKNDSQTIKQENQANHQQNKPSYSNQNHSGIKYSPNSLAFPDEPQDGQNTQNGKTPPDDYTLSI</sequence>
<feature type="compositionally biased region" description="Polar residues" evidence="1">
    <location>
        <begin position="147"/>
        <end position="175"/>
    </location>
</feature>